<feature type="non-terminal residue" evidence="1">
    <location>
        <position position="1"/>
    </location>
</feature>
<evidence type="ECO:0000313" key="2">
    <source>
        <dbReference type="Proteomes" id="UP000292082"/>
    </source>
</evidence>
<accession>A0A4Q9PCE4</accession>
<name>A0A4Q9PCE4_9APHY</name>
<proteinExistence type="predicted"/>
<organism evidence="1 2">
    <name type="scientific">Dichomitus squalens</name>
    <dbReference type="NCBI Taxonomy" id="114155"/>
    <lineage>
        <taxon>Eukaryota</taxon>
        <taxon>Fungi</taxon>
        <taxon>Dikarya</taxon>
        <taxon>Basidiomycota</taxon>
        <taxon>Agaricomycotina</taxon>
        <taxon>Agaricomycetes</taxon>
        <taxon>Polyporales</taxon>
        <taxon>Polyporaceae</taxon>
        <taxon>Dichomitus</taxon>
    </lineage>
</organism>
<gene>
    <name evidence="1" type="ORF">BD310DRAFT_940181</name>
</gene>
<reference evidence="1 2" key="1">
    <citation type="submission" date="2019-01" db="EMBL/GenBank/DDBJ databases">
        <title>Draft genome sequences of three monokaryotic isolates of the white-rot basidiomycete fungus Dichomitus squalens.</title>
        <authorList>
            <consortium name="DOE Joint Genome Institute"/>
            <person name="Lopez S.C."/>
            <person name="Andreopoulos B."/>
            <person name="Pangilinan J."/>
            <person name="Lipzen A."/>
            <person name="Riley R."/>
            <person name="Ahrendt S."/>
            <person name="Ng V."/>
            <person name="Barry K."/>
            <person name="Daum C."/>
            <person name="Grigoriev I.V."/>
            <person name="Hilden K.S."/>
            <person name="Makela M.R."/>
            <person name="de Vries R.P."/>
        </authorList>
    </citation>
    <scope>NUCLEOTIDE SEQUENCE [LARGE SCALE GENOMIC DNA]</scope>
    <source>
        <strain evidence="1 2">CBS 464.89</strain>
    </source>
</reference>
<evidence type="ECO:0000313" key="1">
    <source>
        <dbReference type="EMBL" id="TBU52474.1"/>
    </source>
</evidence>
<keyword evidence="2" id="KW-1185">Reference proteome</keyword>
<protein>
    <submittedName>
        <fullName evidence="1">Uncharacterized protein</fullName>
    </submittedName>
</protein>
<dbReference type="AlphaFoldDB" id="A0A4Q9PCE4"/>
<sequence length="68" mass="7905">RRKTVEIRSFHMKLGRTIVVLARSGRRTMSWRDVAPRREYDEHPTHAAYAVPTSALTRLSAELIKRTT</sequence>
<dbReference type="Proteomes" id="UP000292082">
    <property type="component" value="Unassembled WGS sequence"/>
</dbReference>
<dbReference type="EMBL" id="ML145249">
    <property type="protein sequence ID" value="TBU52474.1"/>
    <property type="molecule type" value="Genomic_DNA"/>
</dbReference>